<dbReference type="Proteomes" id="UP000003860">
    <property type="component" value="Unassembled WGS sequence"/>
</dbReference>
<dbReference type="InterPro" id="IPR011737">
    <property type="entry name" value="CHP02206_TP0381"/>
</dbReference>
<evidence type="ECO:0008006" key="4">
    <source>
        <dbReference type="Google" id="ProtNLM"/>
    </source>
</evidence>
<feature type="transmembrane region" description="Helical" evidence="1">
    <location>
        <begin position="20"/>
        <end position="43"/>
    </location>
</feature>
<sequence>MFRYFFTYIDNIPRRNHNSMFSVQHLLAIGMVICMWCILTILFKDKSDEKKWRMLILTSLLLPLTEGAQMLWYNAVGQFSWGYTLPLHLCSLMCIVLPVMTITRSKLLMEYSYAMGLAPAFMTLLTPDVYYYPSISFIYIQSMLVHGIICFIPIFMVFGMGFKPDIRSLPKTVAMLIAFALLVTPVNIATNGNYFFLRFPAPGSPMEFFAKQVGSPWYLIPTFLLGCFLWVILYMPFVLLKRHKRYSQNSADREKIRILF</sequence>
<dbReference type="eggNOG" id="COG5522">
    <property type="taxonomic scope" value="Bacteria"/>
</dbReference>
<feature type="transmembrane region" description="Helical" evidence="1">
    <location>
        <begin position="138"/>
        <end position="161"/>
    </location>
</feature>
<organism evidence="2 3">
    <name type="scientific">Ruminiclostridium papyrosolvens DSM 2782</name>
    <dbReference type="NCBI Taxonomy" id="588581"/>
    <lineage>
        <taxon>Bacteria</taxon>
        <taxon>Bacillati</taxon>
        <taxon>Bacillota</taxon>
        <taxon>Clostridia</taxon>
        <taxon>Eubacteriales</taxon>
        <taxon>Oscillospiraceae</taxon>
        <taxon>Ruminiclostridium</taxon>
    </lineage>
</organism>
<name>F1TGF6_9FIRM</name>
<feature type="transmembrane region" description="Helical" evidence="1">
    <location>
        <begin position="81"/>
        <end position="99"/>
    </location>
</feature>
<gene>
    <name evidence="2" type="ORF">Cpap_0774</name>
</gene>
<dbReference type="EMBL" id="ACXX02000013">
    <property type="protein sequence ID" value="EGD46521.1"/>
    <property type="molecule type" value="Genomic_DNA"/>
</dbReference>
<dbReference type="OrthoDB" id="1696382at2"/>
<feature type="transmembrane region" description="Helical" evidence="1">
    <location>
        <begin position="111"/>
        <end position="132"/>
    </location>
</feature>
<dbReference type="NCBIfam" id="TIGR02206">
    <property type="entry name" value="intg_mem_TP0381"/>
    <property type="match status" value="1"/>
</dbReference>
<feature type="transmembrane region" description="Helical" evidence="1">
    <location>
        <begin position="173"/>
        <end position="197"/>
    </location>
</feature>
<feature type="transmembrane region" description="Helical" evidence="1">
    <location>
        <begin position="217"/>
        <end position="240"/>
    </location>
</feature>
<dbReference type="AlphaFoldDB" id="F1TGF6"/>
<protein>
    <recommendedName>
        <fullName evidence="4">Integral membrane protein</fullName>
    </recommendedName>
</protein>
<keyword evidence="3" id="KW-1185">Reference proteome</keyword>
<keyword evidence="1" id="KW-0812">Transmembrane</keyword>
<evidence type="ECO:0000256" key="1">
    <source>
        <dbReference type="SAM" id="Phobius"/>
    </source>
</evidence>
<dbReference type="STRING" id="588581.Cpap_0774"/>
<evidence type="ECO:0000313" key="3">
    <source>
        <dbReference type="Proteomes" id="UP000003860"/>
    </source>
</evidence>
<dbReference type="Pfam" id="PF14808">
    <property type="entry name" value="TMEM164"/>
    <property type="match status" value="1"/>
</dbReference>
<comment type="caution">
    <text evidence="2">The sequence shown here is derived from an EMBL/GenBank/DDBJ whole genome shotgun (WGS) entry which is preliminary data.</text>
</comment>
<dbReference type="RefSeq" id="WP_004621244.1">
    <property type="nucleotide sequence ID" value="NZ_ACXX02000013.1"/>
</dbReference>
<keyword evidence="1" id="KW-0472">Membrane</keyword>
<keyword evidence="1" id="KW-1133">Transmembrane helix</keyword>
<accession>F1TGF6</accession>
<proteinExistence type="predicted"/>
<evidence type="ECO:0000313" key="2">
    <source>
        <dbReference type="EMBL" id="EGD46521.1"/>
    </source>
</evidence>
<reference evidence="2" key="2">
    <citation type="submission" date="2011-01" db="EMBL/GenBank/DDBJ databases">
        <title>The Non-contiguous Finished genome of Clostridium papyrosolvens.</title>
        <authorList>
            <person name="Lucas S."/>
            <person name="Copeland A."/>
            <person name="Lapidus A."/>
            <person name="Cheng J.-F."/>
            <person name="Goodwin L."/>
            <person name="Pitluck S."/>
            <person name="Misra M."/>
            <person name="Chertkov O."/>
            <person name="Detter J.C."/>
            <person name="Han C."/>
            <person name="Tapia R."/>
            <person name="Land M."/>
            <person name="Hauser L."/>
            <person name="Kyrpides N."/>
            <person name="Ivanova N."/>
            <person name="Pagani I."/>
            <person name="Mouttaki H."/>
            <person name="He Z."/>
            <person name="Zhou J."/>
            <person name="Hemme C.L."/>
            <person name="Woyke T."/>
        </authorList>
    </citation>
    <scope>NUCLEOTIDE SEQUENCE [LARGE SCALE GENOMIC DNA]</scope>
    <source>
        <strain evidence="2">DSM 2782</strain>
    </source>
</reference>
<reference evidence="2" key="1">
    <citation type="submission" date="2009-07" db="EMBL/GenBank/DDBJ databases">
        <authorList>
            <consortium name="US DOE Joint Genome Institute (JGI-PGF)"/>
            <person name="Lucas S."/>
            <person name="Copeland A."/>
            <person name="Lapidus A."/>
            <person name="Glavina del Rio T."/>
            <person name="Tice H."/>
            <person name="Bruce D."/>
            <person name="Goodwin L."/>
            <person name="Pitluck S."/>
            <person name="Larimer F."/>
            <person name="Land M.L."/>
            <person name="Mouttaki H."/>
            <person name="He Z."/>
            <person name="Zhou J."/>
            <person name="Hemme C.L."/>
        </authorList>
    </citation>
    <scope>NUCLEOTIDE SEQUENCE</scope>
    <source>
        <strain evidence="2">DSM 2782</strain>
    </source>
</reference>